<dbReference type="Proteomes" id="UP000326289">
    <property type="component" value="Unassembled WGS sequence"/>
</dbReference>
<sequence length="435" mass="49689">MEKEPARGEMFEAFENERKRHKNTKDHVQTLQTVISDKEKCISDRNKVVDELEQQVKKLQSENAKEREKMAVALGQIDDLQQNIKEKETTIDKMKAAGADLKDKLVSTKKKVKELEDEATGLKGSLATTQASLRKLEGYATGYTDVTEDSVIESLGKFWDYAKAEIFAMLETDLPSDTLRNNSVWEKLRQCELARDHQLPLPCSNTLAAKQMRLGLILAILAREINTHIFLPIYIAPVDNKYNQFRKVLANEAAIDSEKESFCRSILLSLDPTTQDRICRVGIQTVVKNMLEYLDELLPEDRRFTFHKTLEEVVQEAAKIWKPIQGSKRRYELDFDPPTADDDCEAFTFPITDNTNTEKGTKSKNFKKIALTVFPQLSIIERNVSTAYTATIQLSNSQPQWVAAEAELDKEPAIPTIGRIPWRRRSNNPMKLYSK</sequence>
<proteinExistence type="predicted"/>
<keyword evidence="1" id="KW-0175">Coiled coil</keyword>
<evidence type="ECO:0000256" key="1">
    <source>
        <dbReference type="SAM" id="Coils"/>
    </source>
</evidence>
<feature type="coiled-coil region" evidence="1">
    <location>
        <begin position="42"/>
        <end position="125"/>
    </location>
</feature>
<accession>A0A5N6JJ24</accession>
<dbReference type="AlphaFoldDB" id="A0A5N6JJ24"/>
<keyword evidence="3" id="KW-1185">Reference proteome</keyword>
<gene>
    <name evidence="2" type="ORF">BDV30DRAFT_204495</name>
</gene>
<evidence type="ECO:0000313" key="2">
    <source>
        <dbReference type="EMBL" id="KAB8277914.1"/>
    </source>
</evidence>
<evidence type="ECO:0000313" key="3">
    <source>
        <dbReference type="Proteomes" id="UP000326289"/>
    </source>
</evidence>
<organism evidence="2 3">
    <name type="scientific">Aspergillus minisclerotigenes</name>
    <dbReference type="NCBI Taxonomy" id="656917"/>
    <lineage>
        <taxon>Eukaryota</taxon>
        <taxon>Fungi</taxon>
        <taxon>Dikarya</taxon>
        <taxon>Ascomycota</taxon>
        <taxon>Pezizomycotina</taxon>
        <taxon>Eurotiomycetes</taxon>
        <taxon>Eurotiomycetidae</taxon>
        <taxon>Eurotiales</taxon>
        <taxon>Aspergillaceae</taxon>
        <taxon>Aspergillus</taxon>
        <taxon>Aspergillus subgen. Circumdati</taxon>
    </lineage>
</organism>
<reference evidence="2 3" key="1">
    <citation type="submission" date="2019-04" db="EMBL/GenBank/DDBJ databases">
        <title>Fungal friends and foes A comparative genomics study of 23 Aspergillus species from section Flavi.</title>
        <authorList>
            <consortium name="DOE Joint Genome Institute"/>
            <person name="Kjaerbolling I."/>
            <person name="Vesth T.C."/>
            <person name="Frisvad J.C."/>
            <person name="Nybo J.L."/>
            <person name="Theobald S."/>
            <person name="Kildgaard S."/>
            <person name="Petersen T.I."/>
            <person name="Kuo A."/>
            <person name="Sato A."/>
            <person name="Lyhne E.K."/>
            <person name="Kogle M.E."/>
            <person name="Wiebenga A."/>
            <person name="Kun R.S."/>
            <person name="Lubbers R.J."/>
            <person name="Makela M.R."/>
            <person name="Barry K."/>
            <person name="Chovatia M."/>
            <person name="Clum A."/>
            <person name="Daum C."/>
            <person name="Haridas S."/>
            <person name="He G."/>
            <person name="LaButti K."/>
            <person name="Lipzen A."/>
            <person name="Mondo S."/>
            <person name="Pangilinan J."/>
            <person name="Riley R."/>
            <person name="Salamov A."/>
            <person name="Simmons B.A."/>
            <person name="Magnuson J.K."/>
            <person name="Henrissat B."/>
            <person name="Mortensen U.H."/>
            <person name="Larsen T.O."/>
            <person name="De vries R.P."/>
            <person name="Grigoriev I.V."/>
            <person name="Machida M."/>
            <person name="Baker S.E."/>
            <person name="Andersen M.R."/>
        </authorList>
    </citation>
    <scope>NUCLEOTIDE SEQUENCE [LARGE SCALE GENOMIC DNA]</scope>
    <source>
        <strain evidence="2 3">CBS 117635</strain>
    </source>
</reference>
<protein>
    <submittedName>
        <fullName evidence="2">Uncharacterized protein</fullName>
    </submittedName>
</protein>
<dbReference type="Gene3D" id="1.10.287.1490">
    <property type="match status" value="1"/>
</dbReference>
<dbReference type="EMBL" id="ML732770">
    <property type="protein sequence ID" value="KAB8277914.1"/>
    <property type="molecule type" value="Genomic_DNA"/>
</dbReference>
<name>A0A5N6JJ24_9EURO</name>